<keyword evidence="1" id="KW-0614">Plasmid</keyword>
<gene>
    <name evidence="1" type="ORF">RCS49_PI0094</name>
</gene>
<evidence type="ECO:0000313" key="1">
    <source>
        <dbReference type="EMBL" id="SPD99539.1"/>
    </source>
</evidence>
<dbReference type="EMBL" id="LT985256">
    <property type="protein sequence ID" value="SPD99539.1"/>
    <property type="molecule type" value="Genomic_DNA"/>
</dbReference>
<geneLocation type="plasmid" evidence="2">
    <name>rcs49_p</name>
</geneLocation>
<sequence length="74" mass="8725">MYWVIVTAVYIESREQARIQYLESDINTLYLDSFKSKNNCKSFETNTNLLDKNGNPVEIMVCDDQELHFFVPKN</sequence>
<dbReference type="AlphaFoldDB" id="A0A2P9E812"/>
<name>A0A2P9E812_ECOLX</name>
<evidence type="ECO:0000313" key="2">
    <source>
        <dbReference type="Proteomes" id="UP000307496"/>
    </source>
</evidence>
<protein>
    <recommendedName>
        <fullName evidence="3">PilJ protein</fullName>
    </recommendedName>
</protein>
<organism evidence="1 2">
    <name type="scientific">Escherichia coli</name>
    <dbReference type="NCBI Taxonomy" id="562"/>
    <lineage>
        <taxon>Bacteria</taxon>
        <taxon>Pseudomonadati</taxon>
        <taxon>Pseudomonadota</taxon>
        <taxon>Gammaproteobacteria</taxon>
        <taxon>Enterobacterales</taxon>
        <taxon>Enterobacteriaceae</taxon>
        <taxon>Escherichia</taxon>
    </lineage>
</organism>
<evidence type="ECO:0008006" key="3">
    <source>
        <dbReference type="Google" id="ProtNLM"/>
    </source>
</evidence>
<dbReference type="Proteomes" id="UP000307496">
    <property type="component" value="Plasmid RCS49_p"/>
</dbReference>
<reference evidence="2" key="1">
    <citation type="submission" date="2018-02" db="EMBL/GenBank/DDBJ databases">
        <authorList>
            <person name="Cea G.-C."/>
            <person name="William W."/>
        </authorList>
    </citation>
    <scope>NUCLEOTIDE SEQUENCE [LARGE SCALE GENOMIC DNA]</scope>
    <source>
        <strain evidence="2">580</strain>
        <plasmid evidence="2">rcs49_p</plasmid>
    </source>
</reference>
<accession>A0A2P9E812</accession>
<proteinExistence type="predicted"/>